<dbReference type="VEuPathDB" id="FungiDB:BO97DRAFT_427194"/>
<dbReference type="OrthoDB" id="4496615at2759"/>
<reference evidence="1 2" key="1">
    <citation type="submission" date="2018-02" db="EMBL/GenBank/DDBJ databases">
        <title>The genomes of Aspergillus section Nigri reveals drivers in fungal speciation.</title>
        <authorList>
            <consortium name="DOE Joint Genome Institute"/>
            <person name="Vesth T.C."/>
            <person name="Nybo J."/>
            <person name="Theobald S."/>
            <person name="Brandl J."/>
            <person name="Frisvad J.C."/>
            <person name="Nielsen K.F."/>
            <person name="Lyhne E.K."/>
            <person name="Kogle M.E."/>
            <person name="Kuo A."/>
            <person name="Riley R."/>
            <person name="Clum A."/>
            <person name="Nolan M."/>
            <person name="Lipzen A."/>
            <person name="Salamov A."/>
            <person name="Henrissat B."/>
            <person name="Wiebenga A."/>
            <person name="De vries R.P."/>
            <person name="Grigoriev I.V."/>
            <person name="Mortensen U.H."/>
            <person name="Andersen M.R."/>
            <person name="Baker S.E."/>
        </authorList>
    </citation>
    <scope>NUCLEOTIDE SEQUENCE [LARGE SCALE GENOMIC DNA]</scope>
    <source>
        <strain evidence="1 2">CBS 101889</strain>
    </source>
</reference>
<name>A0A395HP86_ASPHC</name>
<dbReference type="EMBL" id="KZ824301">
    <property type="protein sequence ID" value="RAL09772.1"/>
    <property type="molecule type" value="Genomic_DNA"/>
</dbReference>
<proteinExistence type="predicted"/>
<keyword evidence="2" id="KW-1185">Reference proteome</keyword>
<protein>
    <submittedName>
        <fullName evidence="1">Uncharacterized protein</fullName>
    </submittedName>
</protein>
<evidence type="ECO:0000313" key="1">
    <source>
        <dbReference type="EMBL" id="RAL09772.1"/>
    </source>
</evidence>
<dbReference type="AlphaFoldDB" id="A0A395HP86"/>
<organism evidence="1 2">
    <name type="scientific">Aspergillus homomorphus (strain CBS 101889)</name>
    <dbReference type="NCBI Taxonomy" id="1450537"/>
    <lineage>
        <taxon>Eukaryota</taxon>
        <taxon>Fungi</taxon>
        <taxon>Dikarya</taxon>
        <taxon>Ascomycota</taxon>
        <taxon>Pezizomycotina</taxon>
        <taxon>Eurotiomycetes</taxon>
        <taxon>Eurotiomycetidae</taxon>
        <taxon>Eurotiales</taxon>
        <taxon>Aspergillaceae</taxon>
        <taxon>Aspergillus</taxon>
        <taxon>Aspergillus subgen. Circumdati</taxon>
    </lineage>
</organism>
<evidence type="ECO:0000313" key="2">
    <source>
        <dbReference type="Proteomes" id="UP000248961"/>
    </source>
</evidence>
<sequence>MDYGFPAGPLMGTQIGKVMTVENTNYTLVNVLSETLKQELRERWVVYEATAPGTTQRYALKVRYQTDTAGPDVRDLVTEEVLARISFGAECQALDDCSGSGYTPTFHGSAELPERENPVKPGGHVLAIAMSLAPGINVARMPTLIDSDIAIIRSQVVNALAYMRRKGLNFIVKKDNIFYHPISREMYVLLSPSSR</sequence>
<dbReference type="RefSeq" id="XP_025548926.1">
    <property type="nucleotide sequence ID" value="XM_025697185.1"/>
</dbReference>
<dbReference type="GeneID" id="37201474"/>
<gene>
    <name evidence="1" type="ORF">BO97DRAFT_427194</name>
</gene>
<accession>A0A395HP86</accession>
<dbReference type="Proteomes" id="UP000248961">
    <property type="component" value="Unassembled WGS sequence"/>
</dbReference>